<organism evidence="6 7">
    <name type="scientific">Cloeon dipterum</name>
    <dbReference type="NCBI Taxonomy" id="197152"/>
    <lineage>
        <taxon>Eukaryota</taxon>
        <taxon>Metazoa</taxon>
        <taxon>Ecdysozoa</taxon>
        <taxon>Arthropoda</taxon>
        <taxon>Hexapoda</taxon>
        <taxon>Insecta</taxon>
        <taxon>Pterygota</taxon>
        <taxon>Palaeoptera</taxon>
        <taxon>Ephemeroptera</taxon>
        <taxon>Pisciforma</taxon>
        <taxon>Baetidae</taxon>
        <taxon>Cloeon</taxon>
    </lineage>
</organism>
<dbReference type="AlphaFoldDB" id="A0A8S1D770"/>
<evidence type="ECO:0000259" key="5">
    <source>
        <dbReference type="Pfam" id="PF00561"/>
    </source>
</evidence>
<evidence type="ECO:0000256" key="4">
    <source>
        <dbReference type="ARBA" id="ARBA00022490"/>
    </source>
</evidence>
<keyword evidence="7" id="KW-1185">Reference proteome</keyword>
<dbReference type="Gene3D" id="3.40.50.1820">
    <property type="entry name" value="alpha/beta hydrolase"/>
    <property type="match status" value="1"/>
</dbReference>
<dbReference type="InterPro" id="IPR029058">
    <property type="entry name" value="AB_hydrolase_fold"/>
</dbReference>
<evidence type="ECO:0000256" key="1">
    <source>
        <dbReference type="ARBA" id="ARBA00004496"/>
    </source>
</evidence>
<comment type="subcellular location">
    <subcellularLocation>
        <location evidence="1">Cytoplasm</location>
    </subcellularLocation>
</comment>
<proteinExistence type="inferred from homology"/>
<keyword evidence="4" id="KW-0963">Cytoplasm</keyword>
<accession>A0A8S1D770</accession>
<dbReference type="GO" id="GO:0005737">
    <property type="term" value="C:cytoplasm"/>
    <property type="evidence" value="ECO:0007669"/>
    <property type="project" value="UniProtKB-SubCell"/>
</dbReference>
<evidence type="ECO:0000256" key="3">
    <source>
        <dbReference type="ARBA" id="ARBA00020148"/>
    </source>
</evidence>
<dbReference type="PANTHER" id="PTHR15913">
    <property type="entry name" value="ACID CLUSTER PROTEIN 33"/>
    <property type="match status" value="1"/>
</dbReference>
<dbReference type="Pfam" id="PF00561">
    <property type="entry name" value="Abhydrolase_1"/>
    <property type="match status" value="1"/>
</dbReference>
<evidence type="ECO:0000313" key="6">
    <source>
        <dbReference type="EMBL" id="CAB3378663.1"/>
    </source>
</evidence>
<evidence type="ECO:0000313" key="7">
    <source>
        <dbReference type="Proteomes" id="UP000494165"/>
    </source>
</evidence>
<comment type="caution">
    <text evidence="6">The sequence shown here is derived from an EMBL/GenBank/DDBJ whole genome shotgun (WGS) entry which is preliminary data.</text>
</comment>
<reference evidence="6 7" key="1">
    <citation type="submission" date="2020-04" db="EMBL/GenBank/DDBJ databases">
        <authorList>
            <person name="Alioto T."/>
            <person name="Alioto T."/>
            <person name="Gomez Garrido J."/>
        </authorList>
    </citation>
    <scope>NUCLEOTIDE SEQUENCE [LARGE SCALE GENOMIC DNA]</scope>
</reference>
<dbReference type="InterPro" id="IPR000073">
    <property type="entry name" value="AB_hydrolase_1"/>
</dbReference>
<dbReference type="Proteomes" id="UP000494165">
    <property type="component" value="Unassembled WGS sequence"/>
</dbReference>
<dbReference type="EMBL" id="CADEPI010000169">
    <property type="protein sequence ID" value="CAB3378663.1"/>
    <property type="molecule type" value="Genomic_DNA"/>
</dbReference>
<dbReference type="InterPro" id="IPR026151">
    <property type="entry name" value="Maspardin"/>
</dbReference>
<dbReference type="SUPFAM" id="SSF53474">
    <property type="entry name" value="alpha/beta-Hydrolases"/>
    <property type="match status" value="1"/>
</dbReference>
<gene>
    <name evidence="6" type="ORF">CLODIP_2_CD15098</name>
</gene>
<name>A0A8S1D770_9INSE</name>
<dbReference type="OrthoDB" id="10264550at2759"/>
<comment type="similarity">
    <text evidence="2">Belongs to the AB hydrolase superfamily.</text>
</comment>
<feature type="domain" description="AB hydrolase-1" evidence="5">
    <location>
        <begin position="150"/>
        <end position="221"/>
    </location>
</feature>
<dbReference type="PANTHER" id="PTHR15913:SF0">
    <property type="entry name" value="MASPARDIN"/>
    <property type="match status" value="1"/>
</dbReference>
<evidence type="ECO:0000256" key="2">
    <source>
        <dbReference type="ARBA" id="ARBA00008645"/>
    </source>
</evidence>
<protein>
    <recommendedName>
        <fullName evidence="3">Maspardin</fullName>
    </recommendedName>
</protein>
<sequence length="361" mass="40527">MAYPPVLDLSAVDWLVIAFAHMTSIVSIQHLAKIEIIMTLTDRTKALGLARDTRPSDYFHAQGCEMGSSNELLHCQEYVSFRSSIPLRRIYVDSDSSKEWKIYDSGPKSVKTPLFCLPPASGTADVFFRQVLALHAKGFRVLAAEPPAYWTVKEFCEGLKKLMDHLGLLKIHIFGASLGGFLAQKFAEYTANCSRVASLILCNSFTDTSIFNFTDTASYFWMLPSLVLKRMVMGNFSTEIVDSKIADSIDFMVDRLESMSQQDLASRLTLNCLECSVNAQKVSGLKITLIDVFDEYALSNQVRDLLYKSYPNAKLAHLKSGGNFPYLSRSDEVNLHLQIHLRDFENTNLQATEPITDVERS</sequence>